<feature type="transmembrane region" description="Helical" evidence="1">
    <location>
        <begin position="317"/>
        <end position="333"/>
    </location>
</feature>
<feature type="transmembrane region" description="Helical" evidence="1">
    <location>
        <begin position="403"/>
        <end position="426"/>
    </location>
</feature>
<keyword evidence="3" id="KW-1185">Reference proteome</keyword>
<keyword evidence="1" id="KW-0472">Membrane</keyword>
<feature type="transmembrane region" description="Helical" evidence="1">
    <location>
        <begin position="23"/>
        <end position="47"/>
    </location>
</feature>
<dbReference type="InterPro" id="IPR018650">
    <property type="entry name" value="STSV1_Orf64"/>
</dbReference>
<protein>
    <submittedName>
        <fullName evidence="2">Uncharacterized membrane protein</fullName>
    </submittedName>
</protein>
<feature type="transmembrane region" description="Helical" evidence="1">
    <location>
        <begin position="206"/>
        <end position="225"/>
    </location>
</feature>
<feature type="transmembrane region" description="Helical" evidence="1">
    <location>
        <begin position="472"/>
        <end position="488"/>
    </location>
</feature>
<accession>A0A1H9D4X5</accession>
<dbReference type="EMBL" id="FOEN01000005">
    <property type="protein sequence ID" value="SEQ07848.1"/>
    <property type="molecule type" value="Genomic_DNA"/>
</dbReference>
<dbReference type="STRING" id="89093.SAMN04488558_10510"/>
<evidence type="ECO:0000256" key="1">
    <source>
        <dbReference type="SAM" id="Phobius"/>
    </source>
</evidence>
<sequence>MRQVWMKFVSFCRDYWPSTSLYLWFNAYLIFQLLALIIQPASVSFLALNPQGNVSMFLLFYLLITVGLLILHKIKAYSQESVFKILIIIYVLSLSFLTQAILIQLGLILILSIVLAHQPNLRQASNQALSLGIGGVGFRLIYLAFQVDQGQLDKFSLEASEPRLAFIFKLAVILMIFAGLSYLLLRNKKGLEHQLNQPARLKLIRLVTFLIISLVVVTVSIWLVSKEGSLSFGSFDKGIFSQMYANMAKGLGPVTTLERDRWLSHFSVHISPIYYLLLPIYKLWPSPATLEWLQVLVTFSALIPFKRIVNKLSLPPLAQVLLPLLLLFAPFLTSGHSYGFHENCFLPPVLFWLMALLLEGRPGWAFVATIVCLLIKEDAMLYVLAIGLYFAWEEGQKGRWTKVKWLFLGQILFPLIYFTACLYYLAHYGDGPMVSRFSNYMLAGENGLFAVIKNILLNPAYTLASLFSQEKLTYLLLILLSQAFLPIIQRDWHSYFLWLPLIGINLLSDYPYQVDPGFQYHYGSTSLLLFLSVRSLAQMYQRSKSAKAWTLTLVALFASLALWFQGSQGLRDHYAAYQDNRANHQVVIEDLKRVDTDKKILAYSHYTTHLSQASYLYDIFYHQQGEVDEEIDLLVFPRQLLQTDKKESEVIRKYLAAGYTLSPLSSERVLIYQKPS</sequence>
<organism evidence="2 3">
    <name type="scientific">Ignavigranum ruoffiae</name>
    <dbReference type="NCBI Taxonomy" id="89093"/>
    <lineage>
        <taxon>Bacteria</taxon>
        <taxon>Bacillati</taxon>
        <taxon>Bacillota</taxon>
        <taxon>Bacilli</taxon>
        <taxon>Lactobacillales</taxon>
        <taxon>Aerococcaceae</taxon>
        <taxon>Ignavigranum</taxon>
    </lineage>
</organism>
<name>A0A1H9D4X5_9LACT</name>
<evidence type="ECO:0000313" key="2">
    <source>
        <dbReference type="EMBL" id="SEQ07848.1"/>
    </source>
</evidence>
<feature type="transmembrane region" description="Helical" evidence="1">
    <location>
        <begin position="165"/>
        <end position="185"/>
    </location>
</feature>
<dbReference type="OrthoDB" id="2210955at2"/>
<proteinExistence type="predicted"/>
<dbReference type="AlphaFoldDB" id="A0A1H9D4X5"/>
<feature type="transmembrane region" description="Helical" evidence="1">
    <location>
        <begin position="548"/>
        <end position="566"/>
    </location>
</feature>
<gene>
    <name evidence="2" type="ORF">SAMN04488558_10510</name>
</gene>
<feature type="transmembrane region" description="Helical" evidence="1">
    <location>
        <begin position="54"/>
        <end position="71"/>
    </location>
</feature>
<feature type="transmembrane region" description="Helical" evidence="1">
    <location>
        <begin position="288"/>
        <end position="305"/>
    </location>
</feature>
<evidence type="ECO:0000313" key="3">
    <source>
        <dbReference type="Proteomes" id="UP000198833"/>
    </source>
</evidence>
<dbReference type="Proteomes" id="UP000198833">
    <property type="component" value="Unassembled WGS sequence"/>
</dbReference>
<keyword evidence="1" id="KW-0812">Transmembrane</keyword>
<keyword evidence="1" id="KW-1133">Transmembrane helix</keyword>
<dbReference type="Pfam" id="PF09852">
    <property type="entry name" value="DUF2079"/>
    <property type="match status" value="1"/>
</dbReference>
<feature type="transmembrane region" description="Helical" evidence="1">
    <location>
        <begin position="83"/>
        <end position="116"/>
    </location>
</feature>
<reference evidence="2 3" key="1">
    <citation type="submission" date="2016-10" db="EMBL/GenBank/DDBJ databases">
        <authorList>
            <person name="de Groot N.N."/>
        </authorList>
    </citation>
    <scope>NUCLEOTIDE SEQUENCE [LARGE SCALE GENOMIC DNA]</scope>
    <source>
        <strain evidence="2 3">DSM 15695</strain>
    </source>
</reference>
<feature type="transmembrane region" description="Helical" evidence="1">
    <location>
        <begin position="518"/>
        <end position="536"/>
    </location>
</feature>